<evidence type="ECO:0000313" key="3">
    <source>
        <dbReference type="EMBL" id="SHN86516.1"/>
    </source>
</evidence>
<dbReference type="NCBIfam" id="TIGR02247">
    <property type="entry name" value="HAD-1A3-hyp"/>
    <property type="match status" value="1"/>
</dbReference>
<dbReference type="InterPro" id="IPR052898">
    <property type="entry name" value="ACAD10-like"/>
</dbReference>
<keyword evidence="1" id="KW-0007">Acetylation</keyword>
<gene>
    <name evidence="3" type="ORF">SAMN05660350_03944</name>
</gene>
<dbReference type="Proteomes" id="UP000184428">
    <property type="component" value="Unassembled WGS sequence"/>
</dbReference>
<dbReference type="Pfam" id="PF00702">
    <property type="entry name" value="Hydrolase"/>
    <property type="match status" value="1"/>
</dbReference>
<dbReference type="InterPro" id="IPR023214">
    <property type="entry name" value="HAD_sf"/>
</dbReference>
<proteinExistence type="predicted"/>
<protein>
    <submittedName>
        <fullName evidence="3">Putative hydrolase of the HAD superfamily</fullName>
    </submittedName>
</protein>
<dbReference type="InterPro" id="IPR036412">
    <property type="entry name" value="HAD-like_sf"/>
</dbReference>
<name>A0A1M7UUE6_9ACTN</name>
<dbReference type="EMBL" id="FRDM01000030">
    <property type="protein sequence ID" value="SHN86516.1"/>
    <property type="molecule type" value="Genomic_DNA"/>
</dbReference>
<dbReference type="InterPro" id="IPR011945">
    <property type="entry name" value="HAD-SF_ppase_IA/epoxid_hydro_N"/>
</dbReference>
<reference evidence="3 4" key="1">
    <citation type="submission" date="2016-12" db="EMBL/GenBank/DDBJ databases">
        <authorList>
            <person name="Song W.-J."/>
            <person name="Kurnit D.M."/>
        </authorList>
    </citation>
    <scope>NUCLEOTIDE SEQUENCE [LARGE SCALE GENOMIC DNA]</scope>
    <source>
        <strain evidence="3 4">DSM 43162</strain>
    </source>
</reference>
<dbReference type="Gene3D" id="1.10.150.240">
    <property type="entry name" value="Putative phosphatase, domain 2"/>
    <property type="match status" value="1"/>
</dbReference>
<dbReference type="InterPro" id="IPR023198">
    <property type="entry name" value="PGP-like_dom2"/>
</dbReference>
<dbReference type="PRINTS" id="PR00413">
    <property type="entry name" value="HADHALOGNASE"/>
</dbReference>
<evidence type="ECO:0000313" key="4">
    <source>
        <dbReference type="Proteomes" id="UP000184428"/>
    </source>
</evidence>
<accession>A0A1M7UUE6</accession>
<dbReference type="AlphaFoldDB" id="A0A1M7UUE6"/>
<dbReference type="InterPro" id="IPR006439">
    <property type="entry name" value="HAD-SF_hydro_IA"/>
</dbReference>
<dbReference type="NCBIfam" id="TIGR01509">
    <property type="entry name" value="HAD-SF-IA-v3"/>
    <property type="match status" value="1"/>
</dbReference>
<dbReference type="CDD" id="cd02603">
    <property type="entry name" value="HAD_sEH-N_like"/>
    <property type="match status" value="1"/>
</dbReference>
<dbReference type="PANTHER" id="PTHR47829:SF1">
    <property type="entry name" value="HAD FAMILY PHOSPHATASE"/>
    <property type="match status" value="1"/>
</dbReference>
<evidence type="ECO:0000256" key="1">
    <source>
        <dbReference type="ARBA" id="ARBA00022990"/>
    </source>
</evidence>
<dbReference type="GO" id="GO:0016787">
    <property type="term" value="F:hydrolase activity"/>
    <property type="evidence" value="ECO:0007669"/>
    <property type="project" value="UniProtKB-KW"/>
</dbReference>
<sequence length="238" mass="24890">MSGSAVPPAPPGGSEPEDTVSAPATAVVFDLGGVITDSPMTAFAAYEAEAGLPEGLIVRLNSTDPDTNAWARFERNELDAAGFTDAFEAEALAAGHRLDARRVLAALAGEVRPQMVEAVRRLRAAGLPLALLSNNVTPMERTGRLGELLELFDAVVESSVEGVRKPEPEIYRRALARLSAAVGRDLAFSDCAYLDDLGINLKPARAMGMHTVKVTDPAAALDELSALVGIELRGGAGS</sequence>
<dbReference type="SFLD" id="SFLDS00003">
    <property type="entry name" value="Haloacid_Dehalogenase"/>
    <property type="match status" value="1"/>
</dbReference>
<dbReference type="SFLD" id="SFLDG01129">
    <property type="entry name" value="C1.5:_HAD__Beta-PGM__Phosphata"/>
    <property type="match status" value="1"/>
</dbReference>
<feature type="region of interest" description="Disordered" evidence="2">
    <location>
        <begin position="1"/>
        <end position="20"/>
    </location>
</feature>
<organism evidence="3 4">
    <name type="scientific">Geodermatophilus obscurus</name>
    <dbReference type="NCBI Taxonomy" id="1861"/>
    <lineage>
        <taxon>Bacteria</taxon>
        <taxon>Bacillati</taxon>
        <taxon>Actinomycetota</taxon>
        <taxon>Actinomycetes</taxon>
        <taxon>Geodermatophilales</taxon>
        <taxon>Geodermatophilaceae</taxon>
        <taxon>Geodermatophilus</taxon>
    </lineage>
</organism>
<keyword evidence="3" id="KW-0378">Hydrolase</keyword>
<dbReference type="Gene3D" id="3.40.50.1000">
    <property type="entry name" value="HAD superfamily/HAD-like"/>
    <property type="match status" value="1"/>
</dbReference>
<dbReference type="PANTHER" id="PTHR47829">
    <property type="entry name" value="HYDROLASE, PUTATIVE (AFU_ORTHOLOGUE AFUA_1G12880)-RELATED"/>
    <property type="match status" value="1"/>
</dbReference>
<dbReference type="SUPFAM" id="SSF56784">
    <property type="entry name" value="HAD-like"/>
    <property type="match status" value="1"/>
</dbReference>
<evidence type="ECO:0000256" key="2">
    <source>
        <dbReference type="SAM" id="MobiDB-lite"/>
    </source>
</evidence>